<keyword evidence="3" id="KW-1185">Reference proteome</keyword>
<dbReference type="Proteomes" id="UP000190896">
    <property type="component" value="Unassembled WGS sequence"/>
</dbReference>
<name>A0A1T2KTN0_9GAMM</name>
<evidence type="ECO:0000256" key="1">
    <source>
        <dbReference type="SAM" id="Coils"/>
    </source>
</evidence>
<evidence type="ECO:0000313" key="2">
    <source>
        <dbReference type="EMBL" id="OOZ36076.1"/>
    </source>
</evidence>
<dbReference type="EMBL" id="MPRJ01000056">
    <property type="protein sequence ID" value="OOZ36076.1"/>
    <property type="molecule type" value="Genomic_DNA"/>
</dbReference>
<dbReference type="OrthoDB" id="9066681at2"/>
<comment type="caution">
    <text evidence="2">The sequence shown here is derived from an EMBL/GenBank/DDBJ whole genome shotgun (WGS) entry which is preliminary data.</text>
</comment>
<keyword evidence="1" id="KW-0175">Coiled coil</keyword>
<proteinExistence type="predicted"/>
<feature type="coiled-coil region" evidence="1">
    <location>
        <begin position="279"/>
        <end position="306"/>
    </location>
</feature>
<gene>
    <name evidence="2" type="ORF">BOW51_08935</name>
</gene>
<sequence length="388" mass="44315">MSEYQYYEFIAIDEPLTSKQMAELRACSTRANITPTSFVNEYHWGDLKADPAEWMRRYFDVHVYVANWCTCVLCLRLPRKVFNTGVFRDFKTETTFSAKQTKTHWLLEWVLDENDNYERFAEEDGRGWMGRLAPLRDELLRGDMRPLYLGWLAGVSAGEVSGKTTEPEPPPGLSRLTAAQLSLAEFLEVDEDLLSAAGHVDQTGFKHDREADAELVDDWISALPAPLKNAMLKLLLTGHAPQAESKLKLRFQAWRRDQLSGALPTTLRRKVADLHKMAASAAEARKKQAAIQRKKAETERQAKRETYLRTLATDFNRCWRAADKRAERGNASAYDEVKRSLVDLSDAYLLCATRADFDRRLGKFLVRHGKRGALVRRLIEAGLWQKSS</sequence>
<evidence type="ECO:0000313" key="3">
    <source>
        <dbReference type="Proteomes" id="UP000190896"/>
    </source>
</evidence>
<dbReference type="AlphaFoldDB" id="A0A1T2KTN0"/>
<dbReference type="RefSeq" id="WP_078487672.1">
    <property type="nucleotide sequence ID" value="NZ_MPRJ01000056.1"/>
</dbReference>
<reference evidence="2 3" key="1">
    <citation type="submission" date="2016-11" db="EMBL/GenBank/DDBJ databases">
        <title>Mixed transmission modes and dynamic genome evolution in an obligate animal-bacterial symbiosis.</title>
        <authorList>
            <person name="Russell S.L."/>
            <person name="Corbett-Detig R.B."/>
            <person name="Cavanaugh C.M."/>
        </authorList>
    </citation>
    <scope>NUCLEOTIDE SEQUENCE [LARGE SCALE GENOMIC DNA]</scope>
    <source>
        <strain evidence="2">Se-Cadez</strain>
    </source>
</reference>
<protein>
    <submittedName>
        <fullName evidence="2">Uncharacterized protein</fullName>
    </submittedName>
</protein>
<organism evidence="2 3">
    <name type="scientific">Solemya velesiana gill symbiont</name>
    <dbReference type="NCBI Taxonomy" id="1918948"/>
    <lineage>
        <taxon>Bacteria</taxon>
        <taxon>Pseudomonadati</taxon>
        <taxon>Pseudomonadota</taxon>
        <taxon>Gammaproteobacteria</taxon>
        <taxon>sulfur-oxidizing symbionts</taxon>
    </lineage>
</organism>
<accession>A0A1T2KTN0</accession>